<evidence type="ECO:0000256" key="12">
    <source>
        <dbReference type="SAM" id="MobiDB-lite"/>
    </source>
</evidence>
<proteinExistence type="inferred from homology"/>
<keyword evidence="11" id="KW-0175">Coiled coil</keyword>
<evidence type="ECO:0000256" key="1">
    <source>
        <dbReference type="ARBA" id="ARBA00004394"/>
    </source>
</evidence>
<feature type="compositionally biased region" description="Polar residues" evidence="12">
    <location>
        <begin position="227"/>
        <end position="244"/>
    </location>
</feature>
<dbReference type="GO" id="GO:0000026">
    <property type="term" value="F:alpha-1,2-mannosyltransferase activity"/>
    <property type="evidence" value="ECO:0007669"/>
    <property type="project" value="TreeGrafter"/>
</dbReference>
<accession>A0A3F2RIA1</accession>
<dbReference type="EMBL" id="MBAD02002248">
    <property type="protein sequence ID" value="RLN48831.1"/>
    <property type="molecule type" value="Genomic_DNA"/>
</dbReference>
<dbReference type="Pfam" id="PF11051">
    <property type="entry name" value="Mannosyl_trans3"/>
    <property type="match status" value="1"/>
</dbReference>
<evidence type="ECO:0000313" key="15">
    <source>
        <dbReference type="EMBL" id="RLN57613.1"/>
    </source>
</evidence>
<evidence type="ECO:0000256" key="11">
    <source>
        <dbReference type="SAM" id="Coils"/>
    </source>
</evidence>
<feature type="coiled-coil region" evidence="11">
    <location>
        <begin position="312"/>
        <end position="346"/>
    </location>
</feature>
<dbReference type="GO" id="GO:0000139">
    <property type="term" value="C:Golgi membrane"/>
    <property type="evidence" value="ECO:0007669"/>
    <property type="project" value="UniProtKB-SubCell"/>
</dbReference>
<dbReference type="Proteomes" id="UP000284657">
    <property type="component" value="Unassembled WGS sequence"/>
</dbReference>
<evidence type="ECO:0000256" key="7">
    <source>
        <dbReference type="ARBA" id="ARBA00022989"/>
    </source>
</evidence>
<evidence type="ECO:0000313" key="14">
    <source>
        <dbReference type="EMBL" id="RLN48831.1"/>
    </source>
</evidence>
<keyword evidence="6" id="KW-0735">Signal-anchor</keyword>
<feature type="region of interest" description="Disordered" evidence="12">
    <location>
        <begin position="1"/>
        <end position="26"/>
    </location>
</feature>
<evidence type="ECO:0000256" key="9">
    <source>
        <dbReference type="ARBA" id="ARBA00023136"/>
    </source>
</evidence>
<organism evidence="15 16">
    <name type="scientific">Phytophthora kernoviae</name>
    <dbReference type="NCBI Taxonomy" id="325452"/>
    <lineage>
        <taxon>Eukaryota</taxon>
        <taxon>Sar</taxon>
        <taxon>Stramenopiles</taxon>
        <taxon>Oomycota</taxon>
        <taxon>Peronosporomycetes</taxon>
        <taxon>Peronosporales</taxon>
        <taxon>Peronosporaceae</taxon>
        <taxon>Phytophthora</taxon>
    </lineage>
</organism>
<evidence type="ECO:0000313" key="17">
    <source>
        <dbReference type="Proteomes" id="UP000284657"/>
    </source>
</evidence>
<name>A0A3F2RIA1_9STRA</name>
<evidence type="ECO:0000256" key="3">
    <source>
        <dbReference type="ARBA" id="ARBA00009105"/>
    </source>
</evidence>
<comment type="subcellular location">
    <subcellularLocation>
        <location evidence="10">Endomembrane system</location>
        <topology evidence="10">Single-pass membrane protein</topology>
    </subcellularLocation>
    <subcellularLocation>
        <location evidence="1">Golgi apparatus membrane</location>
    </subcellularLocation>
    <subcellularLocation>
        <location evidence="2">Membrane</location>
        <topology evidence="2">Single-pass type II membrane protein</topology>
    </subcellularLocation>
</comment>
<dbReference type="Proteomes" id="UP000277300">
    <property type="component" value="Unassembled WGS sequence"/>
</dbReference>
<keyword evidence="5 13" id="KW-0812">Transmembrane</keyword>
<evidence type="ECO:0000256" key="2">
    <source>
        <dbReference type="ARBA" id="ARBA00004606"/>
    </source>
</evidence>
<dbReference type="InterPro" id="IPR029044">
    <property type="entry name" value="Nucleotide-diphossugar_trans"/>
</dbReference>
<dbReference type="OrthoDB" id="430354at2759"/>
<keyword evidence="4" id="KW-0808">Transferase</keyword>
<protein>
    <submittedName>
        <fullName evidence="15">Uncharacterized protein</fullName>
    </submittedName>
</protein>
<evidence type="ECO:0000256" key="10">
    <source>
        <dbReference type="ARBA" id="ARBA00037847"/>
    </source>
</evidence>
<comment type="similarity">
    <text evidence="3">Belongs to the MNN1/MNT family.</text>
</comment>
<dbReference type="PANTHER" id="PTHR31646">
    <property type="entry name" value="ALPHA-1,2-MANNOSYLTRANSFERASE MNN2"/>
    <property type="match status" value="1"/>
</dbReference>
<keyword evidence="9 13" id="KW-0472">Membrane</keyword>
<keyword evidence="8" id="KW-0333">Golgi apparatus</keyword>
<feature type="region of interest" description="Disordered" evidence="12">
    <location>
        <begin position="222"/>
        <end position="258"/>
    </location>
</feature>
<evidence type="ECO:0000256" key="6">
    <source>
        <dbReference type="ARBA" id="ARBA00022968"/>
    </source>
</evidence>
<dbReference type="GO" id="GO:0046354">
    <property type="term" value="P:mannan biosynthetic process"/>
    <property type="evidence" value="ECO:0007669"/>
    <property type="project" value="TreeGrafter"/>
</dbReference>
<comment type="caution">
    <text evidence="15">The sequence shown here is derived from an EMBL/GenBank/DDBJ whole genome shotgun (WGS) entry which is preliminary data.</text>
</comment>
<evidence type="ECO:0000256" key="8">
    <source>
        <dbReference type="ARBA" id="ARBA00023034"/>
    </source>
</evidence>
<keyword evidence="7 13" id="KW-1133">Transmembrane helix</keyword>
<dbReference type="SUPFAM" id="SSF53448">
    <property type="entry name" value="Nucleotide-diphospho-sugar transferases"/>
    <property type="match status" value="1"/>
</dbReference>
<dbReference type="AlphaFoldDB" id="A0A3F2RIA1"/>
<evidence type="ECO:0000256" key="5">
    <source>
        <dbReference type="ARBA" id="ARBA00022692"/>
    </source>
</evidence>
<evidence type="ECO:0000313" key="16">
    <source>
        <dbReference type="Proteomes" id="UP000277300"/>
    </source>
</evidence>
<dbReference type="PANTHER" id="PTHR31646:SF1">
    <property type="entry name" value="ALPHA-1,2-MANNOSYLTRANSFERASE MNN2"/>
    <property type="match status" value="1"/>
</dbReference>
<evidence type="ECO:0000256" key="4">
    <source>
        <dbReference type="ARBA" id="ARBA00022679"/>
    </source>
</evidence>
<gene>
    <name evidence="14" type="ORF">BBJ29_005852</name>
    <name evidence="15" type="ORF">BBP00_00007423</name>
</gene>
<feature type="transmembrane region" description="Helical" evidence="13">
    <location>
        <begin position="37"/>
        <end position="61"/>
    </location>
</feature>
<dbReference type="InterPro" id="IPR022751">
    <property type="entry name" value="Alpha_mannosyltransferase"/>
</dbReference>
<dbReference type="EMBL" id="MBDO02000300">
    <property type="protein sequence ID" value="RLN57613.1"/>
    <property type="molecule type" value="Genomic_DNA"/>
</dbReference>
<reference evidence="16 17" key="1">
    <citation type="submission" date="2018-07" db="EMBL/GenBank/DDBJ databases">
        <title>Genome sequencing of oomycete isolates from Chile give support for New Zealand origin for Phytophthora kernoviae and make available the first Nothophytophthora sp. genome.</title>
        <authorList>
            <person name="Studholme D.J."/>
            <person name="Sanfuentes E."/>
            <person name="Panda P."/>
            <person name="Hill R."/>
            <person name="Sambles C."/>
            <person name="Grant M."/>
            <person name="Williams N.M."/>
            <person name="Mcdougal R.L."/>
        </authorList>
    </citation>
    <scope>NUCLEOTIDE SEQUENCE [LARGE SCALE GENOMIC DNA]</scope>
    <source>
        <strain evidence="15">Chile6</strain>
        <strain evidence="14">Chile7</strain>
    </source>
</reference>
<evidence type="ECO:0000256" key="13">
    <source>
        <dbReference type="SAM" id="Phobius"/>
    </source>
</evidence>
<sequence length="791" mass="89458">MRRPASSALPSYTHDERRATESQPLTSATPSRWHQRWWLFFYVVLAAYALAVLGSFTLGWVPKLLKQQQKQAGVEQQQLQLTDTRLDLVQPLAKDDVEPLEDWQKLDKEDGGDTIPQGTEQIEELRTLRDENEAPVSDEIEVPTAPVEIPKASTATPMEVTVLNIAQDIKKPKDQSDPVVLVAQNDNNDNPDEADAMMVLKDAEDGDDTLKEADAIAHVPLNAPQEGWSNKDQSQLNNSQSTEQPKLLVNDETRPPVRRSPGFMKALNLVHLPETNAPNPYFHVFPVKSVVKEDAMLVSGMRNYADRNAWTVEGHQQEVGRLQSLKNEAKEETERLKLLIGAAEKLIVEEKDILEDKRAVTTLDFRAHQPRVVRRNLKCMGWRQTGQCSPYGKREPNQDLACNQITQGGVSGYCEVMDEDTGELFRTMQLNCSSVRNHVVFSCAEATDFANFAIMAERVYKDAFAHNITNPSKLLGNMGTGNGIVMVVYPKLLTSVFASISVLRSYNCTLPIELWISQPEVVRTPSMKQTLDMLQRRFSNVSVETIMDPTIAGFSTKIHAVVHSKFESVLFLDADNVPVRDPTYLFESREFREEGSMFWPDFWHPQKTIFNIQHESLLWELVDLPFVDMFEQESGQILINRKRAALALEVLMFFAYHRPSHFERLVLAHGDKDLFRLAWMKTNTPFYMMPFPPASAGSIVFPGARPAVKRMISYEDVKQKYQIGIQASGPLFKEFDSCYGAEPNVVDNFNMTLFEDLPFANLEQELVDYAHEAAILMAHVGNQAQGRLGVQ</sequence>